<feature type="compositionally biased region" description="Low complexity" evidence="1">
    <location>
        <begin position="45"/>
        <end position="61"/>
    </location>
</feature>
<dbReference type="Proteomes" id="UP000053766">
    <property type="component" value="Unassembled WGS sequence"/>
</dbReference>
<name>A0A0D8XCH8_DICVI</name>
<protein>
    <submittedName>
        <fullName evidence="2">Uncharacterized protein</fullName>
    </submittedName>
</protein>
<evidence type="ECO:0000256" key="1">
    <source>
        <dbReference type="SAM" id="MobiDB-lite"/>
    </source>
</evidence>
<proteinExistence type="predicted"/>
<dbReference type="AlphaFoldDB" id="A0A0D8XCH8"/>
<evidence type="ECO:0000313" key="2">
    <source>
        <dbReference type="EMBL" id="KJH41354.1"/>
    </source>
</evidence>
<gene>
    <name evidence="2" type="ORF">DICVIV_12675</name>
</gene>
<reference evidence="2 3" key="1">
    <citation type="submission" date="2013-11" db="EMBL/GenBank/DDBJ databases">
        <title>Draft genome of the bovine lungworm Dictyocaulus viviparus.</title>
        <authorList>
            <person name="Mitreva M."/>
        </authorList>
    </citation>
    <scope>NUCLEOTIDE SEQUENCE [LARGE SCALE GENOMIC DNA]</scope>
    <source>
        <strain evidence="2 3">HannoverDv2000</strain>
    </source>
</reference>
<sequence length="532" mass="59471">MDTSVKDVLIFSIVFEKGVKNSQPISLHLCRYAIAPAQSPPQYPTAPTTDSTSTTTTTTPLPVQPVPAQASVPVPAPVEAALPGSVHVPSIPSYNELPQEQGPFNFADNPTIPTQEVLSSSSLPPSHSTMTKPHIKQMIYQITRRPSSVNDVHQSQQQIAWVEESKKLNNSTPNLFTKSTMKPKKASVTTTTPRIHLTTQMKLTTQSIEELKAYEDYSEEISEITKSTQTELTTQMKLTTQSIEELKAYEDYSEEISEITKSTQTEVTPALTTSKELIVPESSVSTTIPPPSLDFNEVKAEIDNKGTGSKMNKFTYLPITAPVPTELPLVYLMMKATISTMRLMRLTNRQRSLIPSLLHRRHDNDVVNEDVTKLILQTDSSTISLLTETVTEQNIDDTSTLVEEKLNDQHDANNEDVNDKNNEAFNNKEKMDDQDVGSFQDITGQDYDSPNNAEVQQEIIPVIASTFMTKTESRSTTPSSVTTTSAEKREEIDNPFDYGHPSDYFDKVPTFFSQHFDYSSIHYKTHQQVWKT</sequence>
<feature type="compositionally biased region" description="Low complexity" evidence="1">
    <location>
        <begin position="474"/>
        <end position="485"/>
    </location>
</feature>
<feature type="region of interest" description="Disordered" evidence="1">
    <location>
        <begin position="172"/>
        <end position="192"/>
    </location>
</feature>
<feature type="compositionally biased region" description="Basic and acidic residues" evidence="1">
    <location>
        <begin position="408"/>
        <end position="433"/>
    </location>
</feature>
<evidence type="ECO:0000313" key="3">
    <source>
        <dbReference type="Proteomes" id="UP000053766"/>
    </source>
</evidence>
<keyword evidence="3" id="KW-1185">Reference proteome</keyword>
<feature type="region of interest" description="Disordered" evidence="1">
    <location>
        <begin position="408"/>
        <end position="438"/>
    </location>
</feature>
<feature type="region of interest" description="Disordered" evidence="1">
    <location>
        <begin position="470"/>
        <end position="495"/>
    </location>
</feature>
<organism evidence="2 3">
    <name type="scientific">Dictyocaulus viviparus</name>
    <name type="common">Bovine lungworm</name>
    <dbReference type="NCBI Taxonomy" id="29172"/>
    <lineage>
        <taxon>Eukaryota</taxon>
        <taxon>Metazoa</taxon>
        <taxon>Ecdysozoa</taxon>
        <taxon>Nematoda</taxon>
        <taxon>Chromadorea</taxon>
        <taxon>Rhabditida</taxon>
        <taxon>Rhabditina</taxon>
        <taxon>Rhabditomorpha</taxon>
        <taxon>Strongyloidea</taxon>
        <taxon>Metastrongylidae</taxon>
        <taxon>Dictyocaulus</taxon>
    </lineage>
</organism>
<feature type="region of interest" description="Disordered" evidence="1">
    <location>
        <begin position="39"/>
        <end position="61"/>
    </location>
</feature>
<accession>A0A0D8XCH8</accession>
<reference evidence="3" key="2">
    <citation type="journal article" date="2016" name="Sci. Rep.">
        <title>Dictyocaulus viviparus genome, variome and transcriptome elucidate lungworm biology and support future intervention.</title>
        <authorList>
            <person name="McNulty S.N."/>
            <person name="Strube C."/>
            <person name="Rosa B.A."/>
            <person name="Martin J.C."/>
            <person name="Tyagi R."/>
            <person name="Choi Y.J."/>
            <person name="Wang Q."/>
            <person name="Hallsworth Pepin K."/>
            <person name="Zhang X."/>
            <person name="Ozersky P."/>
            <person name="Wilson R.K."/>
            <person name="Sternberg P.W."/>
            <person name="Gasser R.B."/>
            <person name="Mitreva M."/>
        </authorList>
    </citation>
    <scope>NUCLEOTIDE SEQUENCE [LARGE SCALE GENOMIC DNA]</scope>
    <source>
        <strain evidence="3">HannoverDv2000</strain>
    </source>
</reference>
<dbReference type="EMBL" id="KN716845">
    <property type="protein sequence ID" value="KJH41354.1"/>
    <property type="molecule type" value="Genomic_DNA"/>
</dbReference>